<dbReference type="EMBL" id="AM406670">
    <property type="protein sequence ID" value="CAL95645.1"/>
    <property type="molecule type" value="Genomic_DNA"/>
</dbReference>
<protein>
    <submittedName>
        <fullName evidence="2">Hypothetical secreted protein</fullName>
    </submittedName>
</protein>
<gene>
    <name evidence="2" type="ordered locus">azo3029</name>
</gene>
<feature type="chain" id="PRO_5002635510" evidence="1">
    <location>
        <begin position="24"/>
        <end position="321"/>
    </location>
</feature>
<dbReference type="HOGENOM" id="CLU_971984_0_0_4"/>
<dbReference type="eggNOG" id="ENOG5032S3V">
    <property type="taxonomic scope" value="Bacteria"/>
</dbReference>
<dbReference type="Proteomes" id="UP000002588">
    <property type="component" value="Chromosome"/>
</dbReference>
<dbReference type="AlphaFoldDB" id="A1K9Z0"/>
<keyword evidence="3" id="KW-1185">Reference proteome</keyword>
<keyword evidence="1" id="KW-0732">Signal</keyword>
<feature type="signal peptide" evidence="1">
    <location>
        <begin position="1"/>
        <end position="23"/>
    </location>
</feature>
<dbReference type="KEGG" id="azo:azo3029"/>
<proteinExistence type="predicted"/>
<evidence type="ECO:0000313" key="2">
    <source>
        <dbReference type="EMBL" id="CAL95645.1"/>
    </source>
</evidence>
<evidence type="ECO:0000313" key="3">
    <source>
        <dbReference type="Proteomes" id="UP000002588"/>
    </source>
</evidence>
<name>A1K9Z0_AZOSB</name>
<organism evidence="2 3">
    <name type="scientific">Azoarcus sp. (strain BH72)</name>
    <dbReference type="NCBI Taxonomy" id="418699"/>
    <lineage>
        <taxon>Bacteria</taxon>
        <taxon>Pseudomonadati</taxon>
        <taxon>Pseudomonadota</taxon>
        <taxon>Betaproteobacteria</taxon>
        <taxon>Rhodocyclales</taxon>
        <taxon>Zoogloeaceae</taxon>
        <taxon>Azoarcus</taxon>
    </lineage>
</organism>
<dbReference type="RefSeq" id="WP_011766754.1">
    <property type="nucleotide sequence ID" value="NC_008702.1"/>
</dbReference>
<dbReference type="STRING" id="62928.azo3029"/>
<evidence type="ECO:0000256" key="1">
    <source>
        <dbReference type="SAM" id="SignalP"/>
    </source>
</evidence>
<accession>A1K9Z0</accession>
<reference evidence="2 3" key="1">
    <citation type="journal article" date="2006" name="Nat. Biotechnol.">
        <title>Complete genome of the mutualistic, N2-fixing grass endophyte Azoarcus sp. strain BH72.</title>
        <authorList>
            <person name="Krause A."/>
            <person name="Ramakumar A."/>
            <person name="Bartels D."/>
            <person name="Battistoni F."/>
            <person name="Bekel T."/>
            <person name="Boch J."/>
            <person name="Boehm M."/>
            <person name="Friedrich F."/>
            <person name="Hurek T."/>
            <person name="Krause L."/>
            <person name="Linke B."/>
            <person name="McHardy A.C."/>
            <person name="Sarkar A."/>
            <person name="Schneiker S."/>
            <person name="Syed A.A."/>
            <person name="Thauer R."/>
            <person name="Vorhoelter F.-J."/>
            <person name="Weidner S."/>
            <person name="Puehler A."/>
            <person name="Reinhold-Hurek B."/>
            <person name="Kaiser O."/>
            <person name="Goesmann A."/>
        </authorList>
    </citation>
    <scope>NUCLEOTIDE SEQUENCE [LARGE SCALE GENOMIC DNA]</scope>
    <source>
        <strain evidence="2 3">BH72</strain>
    </source>
</reference>
<sequence>MQTARIALLLAALGGLGVGAARALVEQAEPPPPGSAGDGAHSVMNTVAAAAFAGFDAAACAPAESPPAELLALADWPLDPAGTCTRAKTGADVAALETVAPIRAVVEVIEAEFRRPQDILDGYGDAGSTLAARGRDYGEHGALADTATADAETPYGDAGALHAGELRPVPHVVRPPAAGRPLRPTLMAAAVDEATLDTLRGGFETPSGLRVSFGIERAVYVNGVLASVTTVNLAELGNLVGRGVALNEGATVAVIQNGPNGLLSSTGLANGALATVIQNSLDNQSMRAITTINATVNSMEMLRSGQMQQSVRDAMVHSLMR</sequence>